<dbReference type="Proteomes" id="UP001150907">
    <property type="component" value="Unassembled WGS sequence"/>
</dbReference>
<name>A0A9W8BEQ3_9FUNG</name>
<evidence type="ECO:0000259" key="1">
    <source>
        <dbReference type="Pfam" id="PF09273"/>
    </source>
</evidence>
<dbReference type="InterPro" id="IPR036464">
    <property type="entry name" value="Rubisco_LSMT_subst-bd_sf"/>
</dbReference>
<dbReference type="AlphaFoldDB" id="A0A9W8BEQ3"/>
<evidence type="ECO:0000313" key="3">
    <source>
        <dbReference type="Proteomes" id="UP001150907"/>
    </source>
</evidence>
<organism evidence="2 3">
    <name type="scientific">Coemansia thaxteri</name>
    <dbReference type="NCBI Taxonomy" id="2663907"/>
    <lineage>
        <taxon>Eukaryota</taxon>
        <taxon>Fungi</taxon>
        <taxon>Fungi incertae sedis</taxon>
        <taxon>Zoopagomycota</taxon>
        <taxon>Kickxellomycotina</taxon>
        <taxon>Kickxellomycetes</taxon>
        <taxon>Kickxellales</taxon>
        <taxon>Kickxellaceae</taxon>
        <taxon>Coemansia</taxon>
    </lineage>
</organism>
<evidence type="ECO:0000313" key="2">
    <source>
        <dbReference type="EMBL" id="KAJ1997960.1"/>
    </source>
</evidence>
<feature type="domain" description="Rubisco LSMT substrate-binding" evidence="1">
    <location>
        <begin position="5"/>
        <end position="92"/>
    </location>
</feature>
<dbReference type="Pfam" id="PF09273">
    <property type="entry name" value="Rubis-subs-bind"/>
    <property type="match status" value="1"/>
</dbReference>
<reference evidence="2" key="1">
    <citation type="submission" date="2022-07" db="EMBL/GenBank/DDBJ databases">
        <title>Phylogenomic reconstructions and comparative analyses of Kickxellomycotina fungi.</title>
        <authorList>
            <person name="Reynolds N.K."/>
            <person name="Stajich J.E."/>
            <person name="Barry K."/>
            <person name="Grigoriev I.V."/>
            <person name="Crous P."/>
            <person name="Smith M.E."/>
        </authorList>
    </citation>
    <scope>NUCLEOTIDE SEQUENCE</scope>
    <source>
        <strain evidence="2">IMI 214461</strain>
    </source>
</reference>
<dbReference type="InterPro" id="IPR015353">
    <property type="entry name" value="Rubisco_LSMT_subst-bd"/>
</dbReference>
<comment type="caution">
    <text evidence="2">The sequence shown here is derived from an EMBL/GenBank/DDBJ whole genome shotgun (WGS) entry which is preliminary data.</text>
</comment>
<protein>
    <recommendedName>
        <fullName evidence="1">Rubisco LSMT substrate-binding domain-containing protein</fullName>
    </recommendedName>
</protein>
<accession>A0A9W8BEQ3</accession>
<keyword evidence="3" id="KW-1185">Reference proteome</keyword>
<dbReference type="Gene3D" id="3.90.1410.10">
    <property type="entry name" value="set domain protein methyltransferase, domain 1"/>
    <property type="match status" value="1"/>
</dbReference>
<proteinExistence type="predicted"/>
<sequence length="321" mass="35340">LNYSQDPLFAAKQRVLAGAGLAEGSHDHFIRAEGLPRDLLPVLRVMALTDVDVYFIGAVGREHLEYVGLRNELRARFLLHFLLDKKLRALEESGAELPPADSENALVALAYRSEIEEILRSTIVSLELAEQELMAQACRLFADGSHALPRYMGAVELPGAEAAVANAAKRARASTTSSEQFSTTVLLSSESFASDPEFLDAVEQVDVDEDVLLALFLLRAHMEPSSPWHAAARRLDAFKHPMLLFEQDAGVGEEYGEMFMEMGETYDSLFPLLTEHFADVFPASHFTVDKFLWAAGIVEACRVVVPARCTADSEVEGICLI</sequence>
<dbReference type="EMBL" id="JANBQF010001131">
    <property type="protein sequence ID" value="KAJ1997960.1"/>
    <property type="molecule type" value="Genomic_DNA"/>
</dbReference>
<gene>
    <name evidence="2" type="ORF">H4R26_005637</name>
</gene>
<feature type="non-terminal residue" evidence="2">
    <location>
        <position position="1"/>
    </location>
</feature>
<dbReference type="Gene3D" id="3.90.1420.10">
    <property type="entry name" value="Rubisco LSMT, substrate-binding domain"/>
    <property type="match status" value="1"/>
</dbReference>
<dbReference type="OrthoDB" id="5567519at2759"/>